<evidence type="ECO:0000313" key="3">
    <source>
        <dbReference type="EnsemblPlants" id="PNT70808"/>
    </source>
</evidence>
<proteinExistence type="predicted"/>
<evidence type="ECO:0000313" key="4">
    <source>
        <dbReference type="Proteomes" id="UP000008810"/>
    </source>
</evidence>
<dbReference type="InParanoid" id="A0A2K2D945"/>
<keyword evidence="1" id="KW-1133">Transmembrane helix</keyword>
<keyword evidence="1" id="KW-0472">Membrane</keyword>
<reference evidence="2 3" key="1">
    <citation type="journal article" date="2010" name="Nature">
        <title>Genome sequencing and analysis of the model grass Brachypodium distachyon.</title>
        <authorList>
            <consortium name="International Brachypodium Initiative"/>
        </authorList>
    </citation>
    <scope>NUCLEOTIDE SEQUENCE [LARGE SCALE GENOMIC DNA]</scope>
    <source>
        <strain evidence="2 3">Bd21</strain>
    </source>
</reference>
<dbReference type="AlphaFoldDB" id="A0A2K2D945"/>
<keyword evidence="1" id="KW-0812">Transmembrane</keyword>
<dbReference type="EnsemblPlants" id="PNT70808">
    <property type="protein sequence ID" value="PNT70808"/>
    <property type="gene ID" value="BRADI_2g18452v3"/>
</dbReference>
<name>A0A2K2D945_BRADI</name>
<sequence>MLHSSRLRIVWLLLRRKQLCIICKVYFLLLCTFLRYYSRRHADWPELNICMLRGLVWDFPEGNEAPMSVAA</sequence>
<reference evidence="3" key="3">
    <citation type="submission" date="2018-08" db="UniProtKB">
        <authorList>
            <consortium name="EnsemblPlants"/>
        </authorList>
    </citation>
    <scope>IDENTIFICATION</scope>
    <source>
        <strain evidence="3">cv. Bd21</strain>
    </source>
</reference>
<gene>
    <name evidence="2" type="ORF">BRADI_2g18452v3</name>
</gene>
<protein>
    <submittedName>
        <fullName evidence="2 3">Uncharacterized protein</fullName>
    </submittedName>
</protein>
<keyword evidence="4" id="KW-1185">Reference proteome</keyword>
<dbReference type="EMBL" id="CM000881">
    <property type="protein sequence ID" value="PNT70808.1"/>
    <property type="molecule type" value="Genomic_DNA"/>
</dbReference>
<dbReference type="Proteomes" id="UP000008810">
    <property type="component" value="Chromosome 2"/>
</dbReference>
<feature type="transmembrane region" description="Helical" evidence="1">
    <location>
        <begin position="21"/>
        <end position="38"/>
    </location>
</feature>
<evidence type="ECO:0000256" key="1">
    <source>
        <dbReference type="SAM" id="Phobius"/>
    </source>
</evidence>
<organism evidence="2">
    <name type="scientific">Brachypodium distachyon</name>
    <name type="common">Purple false brome</name>
    <name type="synonym">Trachynia distachya</name>
    <dbReference type="NCBI Taxonomy" id="15368"/>
    <lineage>
        <taxon>Eukaryota</taxon>
        <taxon>Viridiplantae</taxon>
        <taxon>Streptophyta</taxon>
        <taxon>Embryophyta</taxon>
        <taxon>Tracheophyta</taxon>
        <taxon>Spermatophyta</taxon>
        <taxon>Magnoliopsida</taxon>
        <taxon>Liliopsida</taxon>
        <taxon>Poales</taxon>
        <taxon>Poaceae</taxon>
        <taxon>BOP clade</taxon>
        <taxon>Pooideae</taxon>
        <taxon>Stipodae</taxon>
        <taxon>Brachypodieae</taxon>
        <taxon>Brachypodium</taxon>
    </lineage>
</organism>
<accession>A0A2K2D945</accession>
<dbReference type="Gramene" id="PNT70808">
    <property type="protein sequence ID" value="PNT70808"/>
    <property type="gene ID" value="BRADI_2g18452v3"/>
</dbReference>
<reference evidence="2" key="2">
    <citation type="submission" date="2017-06" db="EMBL/GenBank/DDBJ databases">
        <title>WGS assembly of Brachypodium distachyon.</title>
        <authorList>
            <consortium name="The International Brachypodium Initiative"/>
            <person name="Lucas S."/>
            <person name="Harmon-Smith M."/>
            <person name="Lail K."/>
            <person name="Tice H."/>
            <person name="Grimwood J."/>
            <person name="Bruce D."/>
            <person name="Barry K."/>
            <person name="Shu S."/>
            <person name="Lindquist E."/>
            <person name="Wang M."/>
            <person name="Pitluck S."/>
            <person name="Vogel J.P."/>
            <person name="Garvin D.F."/>
            <person name="Mockler T.C."/>
            <person name="Schmutz J."/>
            <person name="Rokhsar D."/>
            <person name="Bevan M.W."/>
        </authorList>
    </citation>
    <scope>NUCLEOTIDE SEQUENCE</scope>
    <source>
        <strain evidence="2">Bd21</strain>
    </source>
</reference>
<evidence type="ECO:0000313" key="2">
    <source>
        <dbReference type="EMBL" id="PNT70808.1"/>
    </source>
</evidence>